<feature type="compositionally biased region" description="Low complexity" evidence="1">
    <location>
        <begin position="36"/>
        <end position="45"/>
    </location>
</feature>
<evidence type="ECO:0000313" key="3">
    <source>
        <dbReference type="Proteomes" id="UP000838412"/>
    </source>
</evidence>
<feature type="compositionally biased region" description="Polar residues" evidence="1">
    <location>
        <begin position="23"/>
        <end position="35"/>
    </location>
</feature>
<protein>
    <submittedName>
        <fullName evidence="2">Hypp582 protein</fullName>
    </submittedName>
</protein>
<sequence>MPVTIKADEEENEAPLQLDESCQDSGQASTARKQQTTAEGTEITAGGTGSAIDMPVIIIADVEENRSNLQLDEAGQDSGLTAIANKQLTTEGGTEVTADVTDPDTDMATSADVHVEWNRAPLQLDEARQDNGRTATANKQLTTAGGTEVTAEGTDPNTDTPVSTSADVHVEENCASLQMDEARQDNGRTATVVSSKWGDGKQNRHCRQRGDSRLWGWRDTSGSDGAANIPMKTLVDVEGNKTEDIR</sequence>
<feature type="compositionally biased region" description="Polar residues" evidence="1">
    <location>
        <begin position="132"/>
        <end position="141"/>
    </location>
</feature>
<feature type="region of interest" description="Disordered" evidence="1">
    <location>
        <begin position="181"/>
        <end position="210"/>
    </location>
</feature>
<feature type="compositionally biased region" description="Polar residues" evidence="1">
    <location>
        <begin position="155"/>
        <end position="165"/>
    </location>
</feature>
<keyword evidence="3" id="KW-1185">Reference proteome</keyword>
<feature type="region of interest" description="Disordered" evidence="1">
    <location>
        <begin position="86"/>
        <end position="106"/>
    </location>
</feature>
<feature type="compositionally biased region" description="Basic and acidic residues" evidence="1">
    <location>
        <begin position="198"/>
        <end position="210"/>
    </location>
</feature>
<gene>
    <name evidence="2" type="primary">Hypp582</name>
    <name evidence="2" type="ORF">BLAG_LOCUS1958</name>
</gene>
<feature type="region of interest" description="Disordered" evidence="1">
    <location>
        <begin position="124"/>
        <end position="165"/>
    </location>
</feature>
<dbReference type="PANTHER" id="PTHR20851:SF0">
    <property type="entry name" value="APOLIPOPROTEIN(A)"/>
    <property type="match status" value="1"/>
</dbReference>
<evidence type="ECO:0000256" key="1">
    <source>
        <dbReference type="SAM" id="MobiDB-lite"/>
    </source>
</evidence>
<name>A0A8J9VVQ4_BRALA</name>
<proteinExistence type="predicted"/>
<dbReference type="AlphaFoldDB" id="A0A8J9VVQ4"/>
<feature type="compositionally biased region" description="Low complexity" evidence="1">
    <location>
        <begin position="142"/>
        <end position="154"/>
    </location>
</feature>
<reference evidence="2" key="1">
    <citation type="submission" date="2022-01" db="EMBL/GenBank/DDBJ databases">
        <authorList>
            <person name="Braso-Vives M."/>
        </authorList>
    </citation>
    <scope>NUCLEOTIDE SEQUENCE</scope>
</reference>
<dbReference type="EMBL" id="OV696686">
    <property type="protein sequence ID" value="CAH1233101.1"/>
    <property type="molecule type" value="Genomic_DNA"/>
</dbReference>
<dbReference type="PANTHER" id="PTHR20851">
    <property type="entry name" value="DORSAL INTERACTING PROTEIN 3"/>
    <property type="match status" value="1"/>
</dbReference>
<accession>A0A8J9VVQ4</accession>
<organism evidence="2 3">
    <name type="scientific">Branchiostoma lanceolatum</name>
    <name type="common">Common lancelet</name>
    <name type="synonym">Amphioxus lanceolatum</name>
    <dbReference type="NCBI Taxonomy" id="7740"/>
    <lineage>
        <taxon>Eukaryota</taxon>
        <taxon>Metazoa</taxon>
        <taxon>Chordata</taxon>
        <taxon>Cephalochordata</taxon>
        <taxon>Leptocardii</taxon>
        <taxon>Amphioxiformes</taxon>
        <taxon>Branchiostomatidae</taxon>
        <taxon>Branchiostoma</taxon>
    </lineage>
</organism>
<dbReference type="Proteomes" id="UP000838412">
    <property type="component" value="Chromosome 1"/>
</dbReference>
<feature type="region of interest" description="Disordered" evidence="1">
    <location>
        <begin position="1"/>
        <end position="50"/>
    </location>
</feature>
<evidence type="ECO:0000313" key="2">
    <source>
        <dbReference type="EMBL" id="CAH1233101.1"/>
    </source>
</evidence>